<dbReference type="CDD" id="cd06127">
    <property type="entry name" value="DEDDh"/>
    <property type="match status" value="1"/>
</dbReference>
<dbReference type="EMBL" id="GU474939">
    <property type="protein sequence ID" value="ADI20262.1"/>
    <property type="molecule type" value="Genomic_DNA"/>
</dbReference>
<dbReference type="GO" id="GO:0003887">
    <property type="term" value="F:DNA-directed DNA polymerase activity"/>
    <property type="evidence" value="ECO:0007669"/>
    <property type="project" value="InterPro"/>
</dbReference>
<dbReference type="Pfam" id="PF01541">
    <property type="entry name" value="GIY-YIG"/>
    <property type="match status" value="1"/>
</dbReference>
<reference evidence="4" key="1">
    <citation type="journal article" date="2011" name="Environ. Microbiol.">
        <title>Time-series analyses of Monterey Bay coastal microbial picoplankton using a 'genome proxy' microarray.</title>
        <authorList>
            <person name="Rich V.I."/>
            <person name="Pham V.D."/>
            <person name="Eppley J."/>
            <person name="Shi Y."/>
            <person name="DeLong E.F."/>
        </authorList>
    </citation>
    <scope>NUCLEOTIDE SEQUENCE</scope>
</reference>
<dbReference type="InterPro" id="IPR000305">
    <property type="entry name" value="GIY-YIG_endonuc"/>
</dbReference>
<dbReference type="AlphaFoldDB" id="E0Y0S1"/>
<dbReference type="GO" id="GO:0045004">
    <property type="term" value="P:DNA replication proofreading"/>
    <property type="evidence" value="ECO:0007669"/>
    <property type="project" value="TreeGrafter"/>
</dbReference>
<evidence type="ECO:0000313" key="4">
    <source>
        <dbReference type="EMBL" id="ADI20262.1"/>
    </source>
</evidence>
<dbReference type="SMART" id="SM00479">
    <property type="entry name" value="EXOIII"/>
    <property type="match status" value="1"/>
</dbReference>
<dbReference type="SMART" id="SM00465">
    <property type="entry name" value="GIYc"/>
    <property type="match status" value="1"/>
</dbReference>
<dbReference type="InterPro" id="IPR013520">
    <property type="entry name" value="Ribonucl_H"/>
</dbReference>
<dbReference type="SUPFAM" id="SSF53098">
    <property type="entry name" value="Ribonuclease H-like"/>
    <property type="match status" value="1"/>
</dbReference>
<protein>
    <recommendedName>
        <fullName evidence="3">GIY-YIG domain-containing protein</fullName>
    </recommendedName>
</protein>
<dbReference type="Pfam" id="PF00929">
    <property type="entry name" value="RNase_T"/>
    <property type="match status" value="1"/>
</dbReference>
<feature type="domain" description="GIY-YIG" evidence="3">
    <location>
        <begin position="195"/>
        <end position="271"/>
    </location>
</feature>
<dbReference type="GO" id="GO:0005829">
    <property type="term" value="C:cytosol"/>
    <property type="evidence" value="ECO:0007669"/>
    <property type="project" value="TreeGrafter"/>
</dbReference>
<evidence type="ECO:0000256" key="2">
    <source>
        <dbReference type="ARBA" id="ARBA00026073"/>
    </source>
</evidence>
<dbReference type="NCBIfam" id="TIGR00573">
    <property type="entry name" value="dnaq"/>
    <property type="match status" value="1"/>
</dbReference>
<dbReference type="InterPro" id="IPR006054">
    <property type="entry name" value="DnaQ"/>
</dbReference>
<name>E0Y0S1_9SPHI</name>
<dbReference type="PANTHER" id="PTHR30231">
    <property type="entry name" value="DNA POLYMERASE III SUBUNIT EPSILON"/>
    <property type="match status" value="1"/>
</dbReference>
<sequence length="442" mass="50979">MRFAVIDIECTGGTFGSERIIDVAIFVLENGEVVDQLVSLVNPEKGIDPYVTKLTGITNKMVRTAPKFYELAKRVVKITEDCTFVAHNISFDYRVFQQEFESMEFDYHRATLDTIPYCERIFPDWENYGLKTVSKELGLVNSARHRAEGDARLTLELLKILLEKDRDAYLSKVHVSKEASVRRNPFKLQVKNMQNKVGIYYIYNEEGEAIYVGSSKDLQNSINRHFVADNKIALALQSEATTLEVEELGNEAVAEVLVRSTLDKHRPVYNVTKKKHFLNFGIFIDAKKGAEIDHVRIFPVRYKAPDFYFEGPKSIYPWLQKMMMSEGLDPHTFLLDRDREHYNKHTRNLQWKAKNKRVGISTLRSYMLPQEGVLVGPGRKSTEQCAIIVENYRVLGYTYFYLATDSTNVAQLKKRMVHLESDAYTVGVMHHFLQKGYLKVLD</sequence>
<comment type="subunit">
    <text evidence="2">DNA polymerase III contains a core (composed of alpha, epsilon and theta chains) that associates with a tau subunit. This core dimerizes to form the POLIII' complex. PolIII' associates with the gamma complex (composed of gamma, delta, delta', psi and chi chains) and with the beta chain to form the complete DNA polymerase III complex.</text>
</comment>
<organism evidence="4">
    <name type="scientific">uncultured Sphingobacterium sp. EB080_L08E11</name>
    <dbReference type="NCBI Taxonomy" id="710992"/>
    <lineage>
        <taxon>Bacteria</taxon>
        <taxon>Pseudomonadati</taxon>
        <taxon>Bacteroidota</taxon>
        <taxon>Sphingobacteriia</taxon>
        <taxon>Sphingobacteriales</taxon>
        <taxon>Sphingobacteriaceae</taxon>
        <taxon>Sphingobacterium</taxon>
        <taxon>environmental samples</taxon>
    </lineage>
</organism>
<evidence type="ECO:0000256" key="1">
    <source>
        <dbReference type="ARBA" id="ARBA00025483"/>
    </source>
</evidence>
<dbReference type="GO" id="GO:0003677">
    <property type="term" value="F:DNA binding"/>
    <property type="evidence" value="ECO:0007669"/>
    <property type="project" value="InterPro"/>
</dbReference>
<proteinExistence type="predicted"/>
<evidence type="ECO:0000259" key="3">
    <source>
        <dbReference type="PROSITE" id="PS50164"/>
    </source>
</evidence>
<dbReference type="CDD" id="cd10434">
    <property type="entry name" value="GIY-YIG_UvrC_Cho"/>
    <property type="match status" value="1"/>
</dbReference>
<comment type="function">
    <text evidence="1">DNA polymerase III is a complex, multichain enzyme responsible for most of the replicative synthesis in bacteria. The epsilon subunit contain the editing function and is a proofreading 3'-5' exonuclease.</text>
</comment>
<dbReference type="InterPro" id="IPR036397">
    <property type="entry name" value="RNaseH_sf"/>
</dbReference>
<dbReference type="Gene3D" id="3.30.420.10">
    <property type="entry name" value="Ribonuclease H-like superfamily/Ribonuclease H"/>
    <property type="match status" value="1"/>
</dbReference>
<dbReference type="InterPro" id="IPR047296">
    <property type="entry name" value="GIY-YIG_UvrC_Cho"/>
</dbReference>
<dbReference type="GO" id="GO:0008408">
    <property type="term" value="F:3'-5' exonuclease activity"/>
    <property type="evidence" value="ECO:0007669"/>
    <property type="project" value="TreeGrafter"/>
</dbReference>
<dbReference type="InterPro" id="IPR035901">
    <property type="entry name" value="GIY-YIG_endonuc_sf"/>
</dbReference>
<dbReference type="FunFam" id="3.30.420.10:FF:000045">
    <property type="entry name" value="3'-5' exonuclease DinG"/>
    <property type="match status" value="1"/>
</dbReference>
<accession>E0Y0S1</accession>
<dbReference type="GO" id="GO:0006289">
    <property type="term" value="P:nucleotide-excision repair"/>
    <property type="evidence" value="ECO:0007669"/>
    <property type="project" value="InterPro"/>
</dbReference>
<dbReference type="SUPFAM" id="SSF82771">
    <property type="entry name" value="GIY-YIG endonuclease"/>
    <property type="match status" value="1"/>
</dbReference>
<dbReference type="InterPro" id="IPR012337">
    <property type="entry name" value="RNaseH-like_sf"/>
</dbReference>
<dbReference type="PANTHER" id="PTHR30231:SF41">
    <property type="entry name" value="DNA POLYMERASE III SUBUNIT EPSILON"/>
    <property type="match status" value="1"/>
</dbReference>
<dbReference type="PROSITE" id="PS50164">
    <property type="entry name" value="GIY_YIG"/>
    <property type="match status" value="1"/>
</dbReference>
<dbReference type="Gene3D" id="3.40.1440.10">
    <property type="entry name" value="GIY-YIG endonuclease"/>
    <property type="match status" value="1"/>
</dbReference>